<keyword evidence="2" id="KW-1185">Reference proteome</keyword>
<proteinExistence type="predicted"/>
<dbReference type="AlphaFoldDB" id="A0A9J6E6D6"/>
<sequence>MHHLRASRIRLLFPGHAPIPVPLPLPSVRVCVACKVVSARAVLLPCGHTMCGICSARAEQVVRDDGEDVENNGDLEARVGVCPADCRQFDSAEVLPLPYDLEQVGRELVHCLYSRSGCPFLGELRHLKEHCLGSCRFRPKICTQCGCAFAASQFMCHSMHCLRR</sequence>
<gene>
    <name evidence="1" type="ORF">HPB51_004897</name>
</gene>
<organism evidence="1 2">
    <name type="scientific">Rhipicephalus microplus</name>
    <name type="common">Cattle tick</name>
    <name type="synonym">Boophilus microplus</name>
    <dbReference type="NCBI Taxonomy" id="6941"/>
    <lineage>
        <taxon>Eukaryota</taxon>
        <taxon>Metazoa</taxon>
        <taxon>Ecdysozoa</taxon>
        <taxon>Arthropoda</taxon>
        <taxon>Chelicerata</taxon>
        <taxon>Arachnida</taxon>
        <taxon>Acari</taxon>
        <taxon>Parasitiformes</taxon>
        <taxon>Ixodida</taxon>
        <taxon>Ixodoidea</taxon>
        <taxon>Ixodidae</taxon>
        <taxon>Rhipicephalinae</taxon>
        <taxon>Rhipicephalus</taxon>
        <taxon>Boophilus</taxon>
    </lineage>
</organism>
<evidence type="ECO:0000313" key="1">
    <source>
        <dbReference type="EMBL" id="KAH8029862.1"/>
    </source>
</evidence>
<reference evidence="1" key="1">
    <citation type="journal article" date="2020" name="Cell">
        <title>Large-Scale Comparative Analyses of Tick Genomes Elucidate Their Genetic Diversity and Vector Capacities.</title>
        <authorList>
            <consortium name="Tick Genome and Microbiome Consortium (TIGMIC)"/>
            <person name="Jia N."/>
            <person name="Wang J."/>
            <person name="Shi W."/>
            <person name="Du L."/>
            <person name="Sun Y."/>
            <person name="Zhan W."/>
            <person name="Jiang J.F."/>
            <person name="Wang Q."/>
            <person name="Zhang B."/>
            <person name="Ji P."/>
            <person name="Bell-Sakyi L."/>
            <person name="Cui X.M."/>
            <person name="Yuan T.T."/>
            <person name="Jiang B.G."/>
            <person name="Yang W.F."/>
            <person name="Lam T.T."/>
            <person name="Chang Q.C."/>
            <person name="Ding S.J."/>
            <person name="Wang X.J."/>
            <person name="Zhu J.G."/>
            <person name="Ruan X.D."/>
            <person name="Zhao L."/>
            <person name="Wei J.T."/>
            <person name="Ye R.Z."/>
            <person name="Que T.C."/>
            <person name="Du C.H."/>
            <person name="Zhou Y.H."/>
            <person name="Cheng J.X."/>
            <person name="Dai P.F."/>
            <person name="Guo W.B."/>
            <person name="Han X.H."/>
            <person name="Huang E.J."/>
            <person name="Li L.F."/>
            <person name="Wei W."/>
            <person name="Gao Y.C."/>
            <person name="Liu J.Z."/>
            <person name="Shao H.Z."/>
            <person name="Wang X."/>
            <person name="Wang C.C."/>
            <person name="Yang T.C."/>
            <person name="Huo Q.B."/>
            <person name="Li W."/>
            <person name="Chen H.Y."/>
            <person name="Chen S.E."/>
            <person name="Zhou L.G."/>
            <person name="Ni X.B."/>
            <person name="Tian J.H."/>
            <person name="Sheng Y."/>
            <person name="Liu T."/>
            <person name="Pan Y.S."/>
            <person name="Xia L.Y."/>
            <person name="Li J."/>
            <person name="Zhao F."/>
            <person name="Cao W.C."/>
        </authorList>
    </citation>
    <scope>NUCLEOTIDE SEQUENCE</scope>
    <source>
        <strain evidence="1">Rmic-2018</strain>
    </source>
</reference>
<accession>A0A9J6E6D6</accession>
<reference evidence="1" key="2">
    <citation type="submission" date="2021-09" db="EMBL/GenBank/DDBJ databases">
        <authorList>
            <person name="Jia N."/>
            <person name="Wang J."/>
            <person name="Shi W."/>
            <person name="Du L."/>
            <person name="Sun Y."/>
            <person name="Zhan W."/>
            <person name="Jiang J."/>
            <person name="Wang Q."/>
            <person name="Zhang B."/>
            <person name="Ji P."/>
            <person name="Sakyi L.B."/>
            <person name="Cui X."/>
            <person name="Yuan T."/>
            <person name="Jiang B."/>
            <person name="Yang W."/>
            <person name="Lam T.T.-Y."/>
            <person name="Chang Q."/>
            <person name="Ding S."/>
            <person name="Wang X."/>
            <person name="Zhu J."/>
            <person name="Ruan X."/>
            <person name="Zhao L."/>
            <person name="Wei J."/>
            <person name="Que T."/>
            <person name="Du C."/>
            <person name="Cheng J."/>
            <person name="Dai P."/>
            <person name="Han X."/>
            <person name="Huang E."/>
            <person name="Gao Y."/>
            <person name="Liu J."/>
            <person name="Shao H."/>
            <person name="Ye R."/>
            <person name="Li L."/>
            <person name="Wei W."/>
            <person name="Wang X."/>
            <person name="Wang C."/>
            <person name="Huo Q."/>
            <person name="Li W."/>
            <person name="Guo W."/>
            <person name="Chen H."/>
            <person name="Chen S."/>
            <person name="Zhou L."/>
            <person name="Zhou L."/>
            <person name="Ni X."/>
            <person name="Tian J."/>
            <person name="Zhou Y."/>
            <person name="Sheng Y."/>
            <person name="Liu T."/>
            <person name="Pan Y."/>
            <person name="Xia L."/>
            <person name="Li J."/>
            <person name="Zhao F."/>
            <person name="Cao W."/>
        </authorList>
    </citation>
    <scope>NUCLEOTIDE SEQUENCE</scope>
    <source>
        <strain evidence="1">Rmic-2018</strain>
        <tissue evidence="1">Larvae</tissue>
    </source>
</reference>
<dbReference type="InterPro" id="IPR013083">
    <property type="entry name" value="Znf_RING/FYVE/PHD"/>
</dbReference>
<name>A0A9J6E6D6_RHIMP</name>
<comment type="caution">
    <text evidence="1">The sequence shown here is derived from an EMBL/GenBank/DDBJ whole genome shotgun (WGS) entry which is preliminary data.</text>
</comment>
<protein>
    <submittedName>
        <fullName evidence="1">Uncharacterized protein</fullName>
    </submittedName>
</protein>
<dbReference type="SUPFAM" id="SSF57850">
    <property type="entry name" value="RING/U-box"/>
    <property type="match status" value="1"/>
</dbReference>
<dbReference type="Gene3D" id="3.30.40.10">
    <property type="entry name" value="Zinc/RING finger domain, C3HC4 (zinc finger)"/>
    <property type="match status" value="1"/>
</dbReference>
<dbReference type="Proteomes" id="UP000821866">
    <property type="component" value="Chromosome 3"/>
</dbReference>
<dbReference type="EMBL" id="JABSTU010000005">
    <property type="protein sequence ID" value="KAH8029862.1"/>
    <property type="molecule type" value="Genomic_DNA"/>
</dbReference>
<evidence type="ECO:0000313" key="2">
    <source>
        <dbReference type="Proteomes" id="UP000821866"/>
    </source>
</evidence>